<comment type="subcellular location">
    <subcellularLocation>
        <location evidence="3">Cytoplasm</location>
    </subcellularLocation>
</comment>
<keyword evidence="3" id="KW-0963">Cytoplasm</keyword>
<dbReference type="GO" id="GO:0004807">
    <property type="term" value="F:triose-phosphate isomerase activity"/>
    <property type="evidence" value="ECO:0007669"/>
    <property type="project" value="UniProtKB-EC"/>
</dbReference>
<comment type="similarity">
    <text evidence="1 3">Belongs to the triosephosphate isomerase family.</text>
</comment>
<dbReference type="InterPro" id="IPR013785">
    <property type="entry name" value="Aldolase_TIM"/>
</dbReference>
<keyword evidence="5" id="KW-1185">Reference proteome</keyword>
<evidence type="ECO:0000256" key="3">
    <source>
        <dbReference type="RuleBase" id="RU363013"/>
    </source>
</evidence>
<dbReference type="RefSeq" id="WP_177977879.1">
    <property type="nucleotide sequence ID" value="NZ_JAJEPU010000040.1"/>
</dbReference>
<keyword evidence="3" id="KW-0312">Gluconeogenesis</keyword>
<dbReference type="SUPFAM" id="SSF51351">
    <property type="entry name" value="Triosephosphate isomerase (TIM)"/>
    <property type="match status" value="2"/>
</dbReference>
<evidence type="ECO:0000256" key="1">
    <source>
        <dbReference type="ARBA" id="ARBA00007422"/>
    </source>
</evidence>
<evidence type="ECO:0000313" key="4">
    <source>
        <dbReference type="EMBL" id="MCC2165556.1"/>
    </source>
</evidence>
<protein>
    <recommendedName>
        <fullName evidence="3">Triosephosphate isomerase</fullName>
        <ecNumber evidence="3">5.3.1.1</ecNumber>
    </recommendedName>
</protein>
<dbReference type="AlphaFoldDB" id="A0AAE3DM11"/>
<comment type="pathway">
    <text evidence="3">Carbohydrate biosynthesis; gluconeogenesis.</text>
</comment>
<dbReference type="CDD" id="cd00311">
    <property type="entry name" value="TIM"/>
    <property type="match status" value="1"/>
</dbReference>
<organism evidence="4 5">
    <name type="scientific">Brotaphodocola catenula</name>
    <dbReference type="NCBI Taxonomy" id="2885361"/>
    <lineage>
        <taxon>Bacteria</taxon>
        <taxon>Bacillati</taxon>
        <taxon>Bacillota</taxon>
        <taxon>Clostridia</taxon>
        <taxon>Lachnospirales</taxon>
        <taxon>Lachnospiraceae</taxon>
        <taxon>Brotaphodocola</taxon>
    </lineage>
</organism>
<dbReference type="GO" id="GO:0006096">
    <property type="term" value="P:glycolytic process"/>
    <property type="evidence" value="ECO:0007669"/>
    <property type="project" value="UniProtKB-KW"/>
</dbReference>
<comment type="subunit">
    <text evidence="3">Homodimer.</text>
</comment>
<keyword evidence="2 3" id="KW-0413">Isomerase</keyword>
<dbReference type="PANTHER" id="PTHR21139:SF42">
    <property type="entry name" value="TRIOSEPHOSPHATE ISOMERASE"/>
    <property type="match status" value="1"/>
</dbReference>
<dbReference type="InterPro" id="IPR035990">
    <property type="entry name" value="TIM_sf"/>
</dbReference>
<comment type="catalytic activity">
    <reaction evidence="3">
        <text>D-glyceraldehyde 3-phosphate = dihydroxyacetone phosphate</text>
        <dbReference type="Rhea" id="RHEA:18585"/>
        <dbReference type="ChEBI" id="CHEBI:57642"/>
        <dbReference type="ChEBI" id="CHEBI:59776"/>
        <dbReference type="EC" id="5.3.1.1"/>
    </reaction>
</comment>
<gene>
    <name evidence="4" type="ORF">LKD32_11855</name>
</gene>
<evidence type="ECO:0000256" key="2">
    <source>
        <dbReference type="ARBA" id="ARBA00023235"/>
    </source>
</evidence>
<dbReference type="GO" id="GO:0019563">
    <property type="term" value="P:glycerol catabolic process"/>
    <property type="evidence" value="ECO:0007669"/>
    <property type="project" value="TreeGrafter"/>
</dbReference>
<dbReference type="GO" id="GO:0006094">
    <property type="term" value="P:gluconeogenesis"/>
    <property type="evidence" value="ECO:0007669"/>
    <property type="project" value="UniProtKB-KW"/>
</dbReference>
<dbReference type="EMBL" id="JAJEPU010000040">
    <property type="protein sequence ID" value="MCC2165556.1"/>
    <property type="molecule type" value="Genomic_DNA"/>
</dbReference>
<reference evidence="4" key="1">
    <citation type="submission" date="2021-10" db="EMBL/GenBank/DDBJ databases">
        <title>Anaerobic single-cell dispensing facilitates the cultivation of human gut bacteria.</title>
        <authorList>
            <person name="Afrizal A."/>
        </authorList>
    </citation>
    <scope>NUCLEOTIDE SEQUENCE</scope>
    <source>
        <strain evidence="4">CLA-AA-H274</strain>
    </source>
</reference>
<dbReference type="GO" id="GO:0005829">
    <property type="term" value="C:cytosol"/>
    <property type="evidence" value="ECO:0007669"/>
    <property type="project" value="TreeGrafter"/>
</dbReference>
<accession>A0AAE3DM11</accession>
<sequence length="304" mass="33880">MKHIYLNLKRFDIPKEAGGVNSLAPIREWGAKIVRETQDALKEYDRERVEFAMFFPEAHLIPALEALEEDSPIQVGCQGVFRADTVCGGNFGAFTTGRTANAMHALGCESVLIGHCEERRDKSEIMRELMNGNADPSDSSNFTEFAERFVVSDQAVRSAVNRILNREIREAVRAGMKVLYCIGESSEEQPIWKEVLREQLEVGLADVDRSKITIAYEPIWAIGPGKIPPDQAYMEKIGAYVKEVTGGMDVVYGGGLKKENAEMLASVKSMDGGLIALTRFSGEIGFYPEEYLEIIRLYLNANQN</sequence>
<dbReference type="InterPro" id="IPR000652">
    <property type="entry name" value="Triosephosphate_isomerase"/>
</dbReference>
<proteinExistence type="inferred from homology"/>
<dbReference type="Gene3D" id="3.20.20.70">
    <property type="entry name" value="Aldolase class I"/>
    <property type="match status" value="1"/>
</dbReference>
<name>A0AAE3DM11_9FIRM</name>
<dbReference type="EC" id="5.3.1.1" evidence="3"/>
<keyword evidence="3" id="KW-0324">Glycolysis</keyword>
<dbReference type="PROSITE" id="PS51440">
    <property type="entry name" value="TIM_2"/>
    <property type="match status" value="1"/>
</dbReference>
<dbReference type="GO" id="GO:0046166">
    <property type="term" value="P:glyceraldehyde-3-phosphate biosynthetic process"/>
    <property type="evidence" value="ECO:0007669"/>
    <property type="project" value="TreeGrafter"/>
</dbReference>
<evidence type="ECO:0000313" key="5">
    <source>
        <dbReference type="Proteomes" id="UP001198962"/>
    </source>
</evidence>
<comment type="caution">
    <text evidence="4">The sequence shown here is derived from an EMBL/GenBank/DDBJ whole genome shotgun (WGS) entry which is preliminary data.</text>
</comment>
<comment type="pathway">
    <text evidence="3">Carbohydrate degradation; glycolysis; D-glyceraldehyde 3-phosphate from glycerone phosphate: step 1/1.</text>
</comment>
<dbReference type="Proteomes" id="UP001198962">
    <property type="component" value="Unassembled WGS sequence"/>
</dbReference>
<dbReference type="Pfam" id="PF00121">
    <property type="entry name" value="TIM"/>
    <property type="match status" value="2"/>
</dbReference>
<dbReference type="PANTHER" id="PTHR21139">
    <property type="entry name" value="TRIOSEPHOSPHATE ISOMERASE"/>
    <property type="match status" value="1"/>
</dbReference>